<feature type="compositionally biased region" description="Basic and acidic residues" evidence="6">
    <location>
        <begin position="25"/>
        <end position="41"/>
    </location>
</feature>
<evidence type="ECO:0000256" key="1">
    <source>
        <dbReference type="ARBA" id="ARBA00004141"/>
    </source>
</evidence>
<protein>
    <recommendedName>
        <fullName evidence="8">Major facilitator superfamily (MFS) profile domain-containing protein</fullName>
    </recommendedName>
</protein>
<keyword evidence="4 7" id="KW-0472">Membrane</keyword>
<feature type="transmembrane region" description="Helical" evidence="7">
    <location>
        <begin position="468"/>
        <end position="491"/>
    </location>
</feature>
<dbReference type="InterPro" id="IPR036259">
    <property type="entry name" value="MFS_trans_sf"/>
</dbReference>
<feature type="compositionally biased region" description="Basic and acidic residues" evidence="6">
    <location>
        <begin position="590"/>
        <end position="599"/>
    </location>
</feature>
<dbReference type="OrthoDB" id="10021397at2759"/>
<feature type="transmembrane region" description="Helical" evidence="7">
    <location>
        <begin position="302"/>
        <end position="320"/>
    </location>
</feature>
<feature type="transmembrane region" description="Helical" evidence="7">
    <location>
        <begin position="166"/>
        <end position="187"/>
    </location>
</feature>
<dbReference type="PROSITE" id="PS50850">
    <property type="entry name" value="MFS"/>
    <property type="match status" value="1"/>
</dbReference>
<feature type="transmembrane region" description="Helical" evidence="7">
    <location>
        <begin position="405"/>
        <end position="423"/>
    </location>
</feature>
<dbReference type="InterPro" id="IPR011701">
    <property type="entry name" value="MFS"/>
</dbReference>
<accession>A0A428PEK8</accession>
<feature type="transmembrane region" description="Helical" evidence="7">
    <location>
        <begin position="272"/>
        <end position="290"/>
    </location>
</feature>
<feature type="compositionally biased region" description="Polar residues" evidence="6">
    <location>
        <begin position="15"/>
        <end position="24"/>
    </location>
</feature>
<dbReference type="SUPFAM" id="SSF103473">
    <property type="entry name" value="MFS general substrate transporter"/>
    <property type="match status" value="1"/>
</dbReference>
<feature type="transmembrane region" description="Helical" evidence="7">
    <location>
        <begin position="538"/>
        <end position="559"/>
    </location>
</feature>
<dbReference type="Pfam" id="PF07690">
    <property type="entry name" value="MFS_1"/>
    <property type="match status" value="1"/>
</dbReference>
<keyword evidence="5" id="KW-0325">Glycoprotein</keyword>
<evidence type="ECO:0000256" key="6">
    <source>
        <dbReference type="SAM" id="MobiDB-lite"/>
    </source>
</evidence>
<name>A0A428PEK8_9HYPO</name>
<dbReference type="AlphaFoldDB" id="A0A428PEK8"/>
<dbReference type="InterPro" id="IPR020846">
    <property type="entry name" value="MFS_dom"/>
</dbReference>
<evidence type="ECO:0000256" key="3">
    <source>
        <dbReference type="ARBA" id="ARBA00022989"/>
    </source>
</evidence>
<feature type="transmembrane region" description="Helical" evidence="7">
    <location>
        <begin position="199"/>
        <end position="221"/>
    </location>
</feature>
<evidence type="ECO:0000256" key="7">
    <source>
        <dbReference type="SAM" id="Phobius"/>
    </source>
</evidence>
<evidence type="ECO:0000313" key="10">
    <source>
        <dbReference type="Proteomes" id="UP000288168"/>
    </source>
</evidence>
<proteinExistence type="predicted"/>
<evidence type="ECO:0000256" key="5">
    <source>
        <dbReference type="ARBA" id="ARBA00023180"/>
    </source>
</evidence>
<dbReference type="GO" id="GO:0005886">
    <property type="term" value="C:plasma membrane"/>
    <property type="evidence" value="ECO:0007669"/>
    <property type="project" value="TreeGrafter"/>
</dbReference>
<feature type="domain" description="Major facilitator superfamily (MFS) profile" evidence="8">
    <location>
        <begin position="76"/>
        <end position="565"/>
    </location>
</feature>
<dbReference type="Proteomes" id="UP000288168">
    <property type="component" value="Unassembled WGS sequence"/>
</dbReference>
<dbReference type="PANTHER" id="PTHR23501:SF199">
    <property type="entry name" value="MFS EFFLUX TRANSPORTER INPD-RELATED"/>
    <property type="match status" value="1"/>
</dbReference>
<dbReference type="Gene3D" id="1.20.1250.20">
    <property type="entry name" value="MFS general substrate transporter like domains"/>
    <property type="match status" value="1"/>
</dbReference>
<feature type="region of interest" description="Disordered" evidence="6">
    <location>
        <begin position="1"/>
        <end position="66"/>
    </location>
</feature>
<dbReference type="GO" id="GO:0022857">
    <property type="term" value="F:transmembrane transporter activity"/>
    <property type="evidence" value="ECO:0007669"/>
    <property type="project" value="InterPro"/>
</dbReference>
<feature type="region of interest" description="Disordered" evidence="6">
    <location>
        <begin position="570"/>
        <end position="599"/>
    </location>
</feature>
<feature type="transmembrane region" description="Helical" evidence="7">
    <location>
        <begin position="75"/>
        <end position="98"/>
    </location>
</feature>
<comment type="caution">
    <text evidence="9">The sequence shown here is derived from an EMBL/GenBank/DDBJ whole genome shotgun (WGS) entry which is preliminary data.</text>
</comment>
<evidence type="ECO:0000256" key="2">
    <source>
        <dbReference type="ARBA" id="ARBA00022692"/>
    </source>
</evidence>
<comment type="subcellular location">
    <subcellularLocation>
        <location evidence="1">Membrane</location>
        <topology evidence="1">Multi-pass membrane protein</topology>
    </subcellularLocation>
</comment>
<reference evidence="9 10" key="1">
    <citation type="submission" date="2017-06" db="EMBL/GenBank/DDBJ databases">
        <title>Comparative genomic analysis of Ambrosia Fusariam Clade fungi.</title>
        <authorList>
            <person name="Stajich J.E."/>
            <person name="Carrillo J."/>
            <person name="Kijimoto T."/>
            <person name="Eskalen A."/>
            <person name="O'Donnell K."/>
            <person name="Kasson M."/>
        </authorList>
    </citation>
    <scope>NUCLEOTIDE SEQUENCE [LARGE SCALE GENOMIC DNA]</scope>
    <source>
        <strain evidence="9 10">NRRL62584</strain>
    </source>
</reference>
<feature type="transmembrane region" description="Helical" evidence="7">
    <location>
        <begin position="340"/>
        <end position="361"/>
    </location>
</feature>
<dbReference type="CDD" id="cd17502">
    <property type="entry name" value="MFS_Azr1_MDR_like"/>
    <property type="match status" value="1"/>
</dbReference>
<keyword evidence="10" id="KW-1185">Reference proteome</keyword>
<feature type="transmembrane region" description="Helical" evidence="7">
    <location>
        <begin position="140"/>
        <end position="160"/>
    </location>
</feature>
<dbReference type="PANTHER" id="PTHR23501">
    <property type="entry name" value="MAJOR FACILITATOR SUPERFAMILY"/>
    <property type="match status" value="1"/>
</dbReference>
<keyword evidence="2 7" id="KW-0812">Transmembrane</keyword>
<evidence type="ECO:0000313" key="9">
    <source>
        <dbReference type="EMBL" id="RSL51426.1"/>
    </source>
</evidence>
<gene>
    <name evidence="9" type="ORF">CEP54_011401</name>
</gene>
<dbReference type="EMBL" id="NKCI01000149">
    <property type="protein sequence ID" value="RSL51426.1"/>
    <property type="molecule type" value="Genomic_DNA"/>
</dbReference>
<organism evidence="9 10">
    <name type="scientific">Fusarium duplospermum</name>
    <dbReference type="NCBI Taxonomy" id="1325734"/>
    <lineage>
        <taxon>Eukaryota</taxon>
        <taxon>Fungi</taxon>
        <taxon>Dikarya</taxon>
        <taxon>Ascomycota</taxon>
        <taxon>Pezizomycotina</taxon>
        <taxon>Sordariomycetes</taxon>
        <taxon>Hypocreomycetidae</taxon>
        <taxon>Hypocreales</taxon>
        <taxon>Nectriaceae</taxon>
        <taxon>Fusarium</taxon>
        <taxon>Fusarium solani species complex</taxon>
    </lineage>
</organism>
<feature type="transmembrane region" description="Helical" evidence="7">
    <location>
        <begin position="227"/>
        <end position="251"/>
    </location>
</feature>
<feature type="transmembrane region" description="Helical" evidence="7">
    <location>
        <begin position="435"/>
        <end position="456"/>
    </location>
</feature>
<evidence type="ECO:0000259" key="8">
    <source>
        <dbReference type="PROSITE" id="PS50850"/>
    </source>
</evidence>
<evidence type="ECO:0000256" key="4">
    <source>
        <dbReference type="ARBA" id="ARBA00023136"/>
    </source>
</evidence>
<feature type="transmembrane region" description="Helical" evidence="7">
    <location>
        <begin position="381"/>
        <end position="398"/>
    </location>
</feature>
<keyword evidence="3 7" id="KW-1133">Transmembrane helix</keyword>
<sequence length="599" mass="64366">MELHQRGSLEIAAQTDENVNTNKAANDKHNNGESHSQEKNETSTGDSESNTAVPPADADDDTPTHQYATPRELSLLSTVFTIATFMIAIDGSILATAIPKITSDFRRLDDVPWYGSAYLLTEMAFQPTFGRLYTLFDARILYLTSIIIFEVGTILCAAAPNSASLITGRVISGAGAAGLLCGSLAVYGRSVPLRARPFGMALVTSMYGIAGVLGPTLGGLITDTPRLTWRFCFWINLPAGAVTFVIAFMILKAKSPVNGKLSLREKLKKLDLLGSFLLIAGLVSLFFALQWGGTRYPWSDPRVYACIVVFGILASAFGFLQATKKEEATIPTRILSQRTVAISCVFNMLMSMAHNTHMYYLAFYFQAVLGTNAVTSGVRCLAYGIPCSIAIIITGACISSKGHYVPFMWLGSSIFIAGCVLLRELDRNSSTGEWLGFQILSGAGIGLAEQVPFIAVQVVLPDDDMPTACALVVFFRLFGGAVGLSIASNLFSGELFRRLKGAPAGIDAKTIRDAGAADLAKAVPAAALPLVQRAFSYAVSRAFILPIVVASMSLVLSFGMQRRWIPDDRVQPTQGDESIVAIETPGATDSDQRQNEKTV</sequence>